<dbReference type="Proteomes" id="UP000037939">
    <property type="component" value="Unassembled WGS sequence"/>
</dbReference>
<dbReference type="EMBL" id="LAQT01000031">
    <property type="protein sequence ID" value="KPC50179.1"/>
    <property type="molecule type" value="Genomic_DNA"/>
</dbReference>
<keyword evidence="1" id="KW-0732">Signal</keyword>
<reference evidence="3 4" key="1">
    <citation type="submission" date="2015-07" db="EMBL/GenBank/DDBJ databases">
        <title>Draft genome sequence of the Amantichitinum ursilacus IGB-41, a new chitin-degrading bacterium.</title>
        <authorList>
            <person name="Kirstahler P."/>
            <person name="Guenther M."/>
            <person name="Grumaz C."/>
            <person name="Rupp S."/>
            <person name="Zibek S."/>
            <person name="Sohn K."/>
        </authorList>
    </citation>
    <scope>NUCLEOTIDE SEQUENCE [LARGE SCALE GENOMIC DNA]</scope>
    <source>
        <strain evidence="3 4">IGB-41</strain>
    </source>
</reference>
<dbReference type="InterPro" id="IPR025115">
    <property type="entry name" value="DUF4034"/>
</dbReference>
<dbReference type="OrthoDB" id="8099246at2"/>
<evidence type="ECO:0000313" key="4">
    <source>
        <dbReference type="Proteomes" id="UP000037939"/>
    </source>
</evidence>
<dbReference type="Pfam" id="PF13226">
    <property type="entry name" value="DUF4034"/>
    <property type="match status" value="1"/>
</dbReference>
<gene>
    <name evidence="3" type="ORF">WG78_18280</name>
</gene>
<proteinExistence type="predicted"/>
<dbReference type="AlphaFoldDB" id="A0A0N0XGL0"/>
<name>A0A0N0XGL0_9NEIS</name>
<feature type="signal peptide" evidence="1">
    <location>
        <begin position="1"/>
        <end position="27"/>
    </location>
</feature>
<evidence type="ECO:0000256" key="1">
    <source>
        <dbReference type="SAM" id="SignalP"/>
    </source>
</evidence>
<protein>
    <recommendedName>
        <fullName evidence="2">DUF4034 domain-containing protein</fullName>
    </recommendedName>
</protein>
<feature type="chain" id="PRO_5005863133" description="DUF4034 domain-containing protein" evidence="1">
    <location>
        <begin position="28"/>
        <end position="377"/>
    </location>
</feature>
<accession>A0A0N0XGL0</accession>
<comment type="caution">
    <text evidence="3">The sequence shown here is derived from an EMBL/GenBank/DDBJ whole genome shotgun (WGS) entry which is preliminary data.</text>
</comment>
<dbReference type="RefSeq" id="WP_083459347.1">
    <property type="nucleotide sequence ID" value="NZ_LAQT01000031.1"/>
</dbReference>
<sequence>MYIPRLFYRLLLPLLALCVCSSTVANAGSTPAKPTEAMELRNQFIKLLEARNFVELDRRIDQARRDHLTIALGYPKLQIYYNIFSQGCGCTPQETDAMDWITWRKNLNDWRAQYPRSVSAQILDATYDISYGQYVRGSGWARSVTPEQWKELGANIEKAYQKLQQMSGPARQDPGWYIAMLKLTRYREGDHKDEYLDVLKEAMTKFPYYLPVYTTGSYIFEPKWGGSNEALSTFIDQSARRTYPRWGDSLYARLYSSELIEGPQDELAAMVDWPRMRAGFERLIHDYPAKDNYAAYARFSCQYGDIDALKQAMPHVDATHFDSVWWGQTPQFFQYCLQLSRRDLPGQKPDEAPNARNSVIWRHQQPTGMPVPPQPAH</sequence>
<keyword evidence="4" id="KW-1185">Reference proteome</keyword>
<evidence type="ECO:0000259" key="2">
    <source>
        <dbReference type="Pfam" id="PF13226"/>
    </source>
</evidence>
<organism evidence="3 4">
    <name type="scientific">Amantichitinum ursilacus</name>
    <dbReference type="NCBI Taxonomy" id="857265"/>
    <lineage>
        <taxon>Bacteria</taxon>
        <taxon>Pseudomonadati</taxon>
        <taxon>Pseudomonadota</taxon>
        <taxon>Betaproteobacteria</taxon>
        <taxon>Neisseriales</taxon>
        <taxon>Chitinibacteraceae</taxon>
        <taxon>Amantichitinum</taxon>
    </lineage>
</organism>
<feature type="domain" description="DUF4034" evidence="2">
    <location>
        <begin position="43"/>
        <end position="152"/>
    </location>
</feature>
<evidence type="ECO:0000313" key="3">
    <source>
        <dbReference type="EMBL" id="KPC50179.1"/>
    </source>
</evidence>